<dbReference type="InterPro" id="IPR043993">
    <property type="entry name" value="T4SS_pilin"/>
</dbReference>
<proteinExistence type="predicted"/>
<dbReference type="EMBL" id="PEYW01000028">
    <property type="protein sequence ID" value="PIS20803.1"/>
    <property type="molecule type" value="Genomic_DNA"/>
</dbReference>
<accession>A0A2H0X7A3</accession>
<reference evidence="3" key="1">
    <citation type="submission" date="2017-09" db="EMBL/GenBank/DDBJ databases">
        <title>Depth-based differentiation of microbial function through sediment-hosted aquifers and enrichment of novel symbionts in the deep terrestrial subsurface.</title>
        <authorList>
            <person name="Probst A.J."/>
            <person name="Ladd B."/>
            <person name="Jarett J.K."/>
            <person name="Geller-Mcgrath D.E."/>
            <person name="Sieber C.M.K."/>
            <person name="Emerson J.B."/>
            <person name="Anantharaman K."/>
            <person name="Thomas B.C."/>
            <person name="Malmstrom R."/>
            <person name="Stieglmeier M."/>
            <person name="Klingl A."/>
            <person name="Woyke T."/>
            <person name="Ryan C.M."/>
            <person name="Banfield J.F."/>
        </authorList>
    </citation>
    <scope>NUCLEOTIDE SEQUENCE [LARGE SCALE GENOMIC DNA]</scope>
</reference>
<keyword evidence="1" id="KW-1133">Transmembrane helix</keyword>
<sequence length="151" mass="15627">MKKRPSFAKKISVKKSASLLVAAAGVAYSLLIALLFPRCVSAAAADCASYMTGRPDNTPNIKGVFCLVASTVNVAVMFTGGIAMVAIIISGARLMNSKGDPKKLASAKEALTWSVAGLVLALLAISIITFLGRLVGLGDDYTPSVVIPEII</sequence>
<feature type="transmembrane region" description="Helical" evidence="1">
    <location>
        <begin position="68"/>
        <end position="89"/>
    </location>
</feature>
<keyword evidence="1" id="KW-0812">Transmembrane</keyword>
<keyword evidence="1" id="KW-0472">Membrane</keyword>
<gene>
    <name evidence="2" type="ORF">COT52_01820</name>
</gene>
<evidence type="ECO:0000256" key="1">
    <source>
        <dbReference type="SAM" id="Phobius"/>
    </source>
</evidence>
<dbReference type="AlphaFoldDB" id="A0A2H0X7A3"/>
<comment type="caution">
    <text evidence="2">The sequence shown here is derived from an EMBL/GenBank/DDBJ whole genome shotgun (WGS) entry which is preliminary data.</text>
</comment>
<name>A0A2H0X7A3_UNCKA</name>
<dbReference type="Pfam" id="PF18895">
    <property type="entry name" value="T4SS_pilin"/>
    <property type="match status" value="1"/>
</dbReference>
<evidence type="ECO:0000313" key="3">
    <source>
        <dbReference type="Proteomes" id="UP000231414"/>
    </source>
</evidence>
<organism evidence="2 3">
    <name type="scientific">candidate division WWE3 bacterium CG08_land_8_20_14_0_20_43_13</name>
    <dbReference type="NCBI Taxonomy" id="1975087"/>
    <lineage>
        <taxon>Bacteria</taxon>
        <taxon>Katanobacteria</taxon>
    </lineage>
</organism>
<feature type="transmembrane region" description="Helical" evidence="1">
    <location>
        <begin position="110"/>
        <end position="131"/>
    </location>
</feature>
<dbReference type="Proteomes" id="UP000231414">
    <property type="component" value="Unassembled WGS sequence"/>
</dbReference>
<protein>
    <submittedName>
        <fullName evidence="2">Uncharacterized protein</fullName>
    </submittedName>
</protein>
<evidence type="ECO:0000313" key="2">
    <source>
        <dbReference type="EMBL" id="PIS20803.1"/>
    </source>
</evidence>